<dbReference type="HAMAP" id="MF_00626">
    <property type="entry name" value="Germination_prot"/>
    <property type="match status" value="1"/>
</dbReference>
<name>E6U763_ETHHY</name>
<evidence type="ECO:0000313" key="6">
    <source>
        <dbReference type="Proteomes" id="UP000001551"/>
    </source>
</evidence>
<dbReference type="AlphaFoldDB" id="E6U763"/>
<evidence type="ECO:0000313" key="5">
    <source>
        <dbReference type="EMBL" id="ADU28133.1"/>
    </source>
</evidence>
<feature type="propeptide" id="PRO_5015207345" evidence="4">
    <location>
        <begin position="1"/>
        <end position="7"/>
    </location>
</feature>
<keyword evidence="1 4" id="KW-0645">Protease</keyword>
<dbReference type="Pfam" id="PF03418">
    <property type="entry name" value="Peptidase_A25"/>
    <property type="match status" value="1"/>
</dbReference>
<dbReference type="MEROPS" id="A25.001"/>
<comment type="similarity">
    <text evidence="4">Belongs to the peptidase A25 family.</text>
</comment>
<dbReference type="PIRSF" id="PIRSF019549">
    <property type="entry name" value="Peptidase_A25"/>
    <property type="match status" value="1"/>
</dbReference>
<dbReference type="RefSeq" id="WP_013486476.1">
    <property type="nucleotide sequence ID" value="NC_014828.1"/>
</dbReference>
<comment type="PTM">
    <text evidence="4">Autoproteolytically processed. The inactive tetrameric zymogen termed p46 autoprocesses to a smaller form termed p41, which is active only during spore germination.</text>
</comment>
<keyword evidence="6" id="KW-1185">Reference proteome</keyword>
<evidence type="ECO:0000256" key="3">
    <source>
        <dbReference type="ARBA" id="ARBA00023145"/>
    </source>
</evidence>
<accession>E6U763</accession>
<dbReference type="EC" id="3.4.24.78" evidence="4"/>
<dbReference type="STRING" id="663278.Ethha_2640"/>
<comment type="catalytic activity">
    <reaction evidence="4">
        <text>Endopeptidase action with P4 Glu or Asp, P1 preferably Glu &gt; Asp, P1' hydrophobic and P2' Ala.</text>
        <dbReference type="EC" id="3.4.24.78"/>
    </reaction>
</comment>
<reference evidence="5 6" key="1">
    <citation type="submission" date="2010-12" db="EMBL/GenBank/DDBJ databases">
        <title>Complete sequence of Ethanoligenens harbinense YUAN-3.</title>
        <authorList>
            <person name="Lucas S."/>
            <person name="Copeland A."/>
            <person name="Lapidus A."/>
            <person name="Cheng J.-F."/>
            <person name="Bruce D."/>
            <person name="Goodwin L."/>
            <person name="Pitluck S."/>
            <person name="Chertkov O."/>
            <person name="Misra M."/>
            <person name="Detter J.C."/>
            <person name="Han C."/>
            <person name="Tapia R."/>
            <person name="Land M."/>
            <person name="Hauser L."/>
            <person name="Jeffries C."/>
            <person name="Kyrpides N."/>
            <person name="Ivanova N."/>
            <person name="Mikhailova N."/>
            <person name="Wang A."/>
            <person name="Mouttaki H."/>
            <person name="He Z."/>
            <person name="Zhou J."/>
            <person name="Hemme C.L."/>
            <person name="Woyke T."/>
        </authorList>
    </citation>
    <scope>NUCLEOTIDE SEQUENCE [LARGE SCALE GENOMIC DNA]</scope>
    <source>
        <strain evidence="6">DSM 18485 / JCM 12961 / CGMCC 1.5033 / YUAN-3</strain>
    </source>
</reference>
<evidence type="ECO:0000256" key="1">
    <source>
        <dbReference type="ARBA" id="ARBA00022670"/>
    </source>
</evidence>
<dbReference type="InterPro" id="IPR023430">
    <property type="entry name" value="Pept_HybD-like_dom_sf"/>
</dbReference>
<sequence>MTQVRTDLAVEAHEIAKSAGNLSGVESTEETTGHVKLTRVKVLDERGEQAIGKPVGTYVTVEVPGLDDTEGETFLEAVETVGKELAAMLQEMRGEVLVAGLGNAEMTPDAIGPRSVQNVLVTRHVAGELSQISGMEGTRGVAAIAPGVLGQTGVEAGEILKALVMKIRPVAVIAVDALASRRAARLGNTIQIADTGIIPGSGVGNARFAVNKDSLGVPVIALGIPTVVDAATLAVDLIEDAGFHADEGAREKIRRSACPNDTPMFVTPRFIDLIVEHAARLTGFAINRALNPSIAYDDMVAMLA</sequence>
<dbReference type="GO" id="GO:0004222">
    <property type="term" value="F:metalloendopeptidase activity"/>
    <property type="evidence" value="ECO:0007669"/>
    <property type="project" value="UniProtKB-UniRule"/>
</dbReference>
<dbReference type="SUPFAM" id="SSF53163">
    <property type="entry name" value="HybD-like"/>
    <property type="match status" value="1"/>
</dbReference>
<comment type="function">
    <text evidence="4">Initiates the rapid degradation of small, acid-soluble proteins during spore germination.</text>
</comment>
<dbReference type="KEGG" id="eha:Ethha_2640"/>
<dbReference type="NCBIfam" id="TIGR01441">
    <property type="entry name" value="GPR"/>
    <property type="match status" value="1"/>
</dbReference>
<keyword evidence="3 4" id="KW-0865">Zymogen</keyword>
<comment type="subunit">
    <text evidence="4">Homotetramer.</text>
</comment>
<protein>
    <recommendedName>
        <fullName evidence="4">Germination protease</fullName>
        <ecNumber evidence="4">3.4.24.78</ecNumber>
    </recommendedName>
    <alternativeName>
        <fullName evidence="4">GPR endopeptidase</fullName>
    </alternativeName>
    <alternativeName>
        <fullName evidence="4">Germination proteinase</fullName>
    </alternativeName>
    <alternativeName>
        <fullName evidence="4">Spore protease</fullName>
    </alternativeName>
</protein>
<dbReference type="GO" id="GO:0006508">
    <property type="term" value="P:proteolysis"/>
    <property type="evidence" value="ECO:0007669"/>
    <property type="project" value="UniProtKB-UniRule"/>
</dbReference>
<feature type="chain" id="PRO_5023578973" description="Germination protease" evidence="4">
    <location>
        <begin position="8"/>
        <end position="304"/>
    </location>
</feature>
<dbReference type="Proteomes" id="UP000001551">
    <property type="component" value="Chromosome"/>
</dbReference>
<dbReference type="GO" id="GO:0009847">
    <property type="term" value="P:spore germination"/>
    <property type="evidence" value="ECO:0007669"/>
    <property type="project" value="UniProtKB-UniRule"/>
</dbReference>
<gene>
    <name evidence="4" type="primary">gpr</name>
    <name evidence="5" type="ordered locus">Ethha_2640</name>
</gene>
<evidence type="ECO:0000256" key="4">
    <source>
        <dbReference type="HAMAP-Rule" id="MF_00626"/>
    </source>
</evidence>
<evidence type="ECO:0000256" key="2">
    <source>
        <dbReference type="ARBA" id="ARBA00022801"/>
    </source>
</evidence>
<dbReference type="EMBL" id="CP002400">
    <property type="protein sequence ID" value="ADU28133.1"/>
    <property type="molecule type" value="Genomic_DNA"/>
</dbReference>
<proteinExistence type="inferred from homology"/>
<dbReference type="Gene3D" id="3.40.50.1450">
    <property type="entry name" value="HybD-like"/>
    <property type="match status" value="1"/>
</dbReference>
<dbReference type="InterPro" id="IPR005080">
    <property type="entry name" value="Peptidase_A25"/>
</dbReference>
<keyword evidence="2 4" id="KW-0378">Hydrolase</keyword>
<dbReference type="HOGENOM" id="CLU_055087_1_0_9"/>
<dbReference type="eggNOG" id="COG0680">
    <property type="taxonomic scope" value="Bacteria"/>
</dbReference>
<organism evidence="5 6">
    <name type="scientific">Ethanoligenens harbinense (strain DSM 18485 / JCM 12961 / CGMCC 1.5033 / YUAN-3)</name>
    <dbReference type="NCBI Taxonomy" id="663278"/>
    <lineage>
        <taxon>Bacteria</taxon>
        <taxon>Bacillati</taxon>
        <taxon>Bacillota</taxon>
        <taxon>Clostridia</taxon>
        <taxon>Eubacteriales</taxon>
        <taxon>Oscillospiraceae</taxon>
        <taxon>Ethanoligenens</taxon>
    </lineage>
</organism>